<dbReference type="SUPFAM" id="SSF109998">
    <property type="entry name" value="Triger factor/SurA peptide-binding domain-like"/>
    <property type="match status" value="1"/>
</dbReference>
<accession>A0A420W5S3</accession>
<gene>
    <name evidence="2" type="ORF">C7457_1541</name>
</gene>
<proteinExistence type="predicted"/>
<dbReference type="Pfam" id="PF13145">
    <property type="entry name" value="Rotamase_2"/>
    <property type="match status" value="1"/>
</dbReference>
<dbReference type="PROSITE" id="PS51257">
    <property type="entry name" value="PROKAR_LIPOPROTEIN"/>
    <property type="match status" value="1"/>
</dbReference>
<evidence type="ECO:0000259" key="1">
    <source>
        <dbReference type="Pfam" id="PF13145"/>
    </source>
</evidence>
<dbReference type="RefSeq" id="WP_121171715.1">
    <property type="nucleotide sequence ID" value="NZ_RBIE01000004.1"/>
</dbReference>
<protein>
    <submittedName>
        <fullName evidence="2">Parvulin-like peptidyl-prolyl cis-trans isomerase protein</fullName>
    </submittedName>
</protein>
<dbReference type="OrthoDB" id="14196at2"/>
<keyword evidence="3" id="KW-1185">Reference proteome</keyword>
<dbReference type="PANTHER" id="PTHR47245:SF2">
    <property type="entry name" value="PEPTIDYL-PROLYL CIS-TRANS ISOMERASE HP_0175-RELATED"/>
    <property type="match status" value="1"/>
</dbReference>
<dbReference type="PANTHER" id="PTHR47245">
    <property type="entry name" value="PEPTIDYLPROLYL ISOMERASE"/>
    <property type="match status" value="1"/>
</dbReference>
<dbReference type="GO" id="GO:0003755">
    <property type="term" value="F:peptidyl-prolyl cis-trans isomerase activity"/>
    <property type="evidence" value="ECO:0007669"/>
    <property type="project" value="InterPro"/>
</dbReference>
<comment type="caution">
    <text evidence="2">The sequence shown here is derived from an EMBL/GenBank/DDBJ whole genome shotgun (WGS) entry which is preliminary data.</text>
</comment>
<dbReference type="Proteomes" id="UP000280881">
    <property type="component" value="Unassembled WGS sequence"/>
</dbReference>
<dbReference type="EMBL" id="RBIE01000004">
    <property type="protein sequence ID" value="RKQ60461.1"/>
    <property type="molecule type" value="Genomic_DNA"/>
</dbReference>
<dbReference type="InterPro" id="IPR027304">
    <property type="entry name" value="Trigger_fact/SurA_dom_sf"/>
</dbReference>
<feature type="domain" description="PpiC" evidence="1">
    <location>
        <begin position="271"/>
        <end position="389"/>
    </location>
</feature>
<evidence type="ECO:0000313" key="2">
    <source>
        <dbReference type="EMBL" id="RKQ60461.1"/>
    </source>
</evidence>
<dbReference type="InterPro" id="IPR050245">
    <property type="entry name" value="PrsA_foldase"/>
</dbReference>
<reference evidence="2 3" key="1">
    <citation type="submission" date="2018-10" db="EMBL/GenBank/DDBJ databases">
        <title>Genomic Encyclopedia of Type Strains, Phase IV (KMG-IV): sequencing the most valuable type-strain genomes for metagenomic binning, comparative biology and taxonomic classification.</title>
        <authorList>
            <person name="Goeker M."/>
        </authorList>
    </citation>
    <scope>NUCLEOTIDE SEQUENCE [LARGE SCALE GENOMIC DNA]</scope>
    <source>
        <strain evidence="2 3">DSM 15521</strain>
    </source>
</reference>
<dbReference type="Gene3D" id="6.10.140.970">
    <property type="match status" value="1"/>
</dbReference>
<sequence length="427" mass="50145">MRGKLGILLTATLFLLSCSNGEKVSKAEKVKKEKGLQSRVCSDDTVLAKGKNIKVTLADYRSTWKLLNPKAKEFFKNHPEELLRRMVNRRLVLAYVKDSGLAKEYGLDREMEEFKKEYLSRKFVSDLARKRVKPISEEEIEKRFRELFPNKDPKEISQGDREFIKNELQVKAYDRAVSSVYSEIEKKLKVVKKDGKLTIECCGIKVSEKLGKDPKKQEEKLKERFLTEYFYSQALKAGYDKDPEFKRMFTEYFAGKAIEVFKRELSKKIEVKPEEVEDYYRRNKEKFKMPERVKAVVFYFSDERRAKEAKELLDKGKSWQEVAKRFGQFNARERVYYKDAKDPIGVAIFSIGNPKGKEAIIISLSENRYALAYPVQYILGGPIPFEKAKKFIELKLKERKLREAEEKELSKLWKEYKVKLENLSCLR</sequence>
<organism evidence="2 3">
    <name type="scientific">Thermovibrio guaymasensis</name>
    <dbReference type="NCBI Taxonomy" id="240167"/>
    <lineage>
        <taxon>Bacteria</taxon>
        <taxon>Pseudomonadati</taxon>
        <taxon>Aquificota</taxon>
        <taxon>Aquificia</taxon>
        <taxon>Desulfurobacteriales</taxon>
        <taxon>Desulfurobacteriaceae</taxon>
        <taxon>Thermovibrio</taxon>
    </lineage>
</organism>
<dbReference type="InterPro" id="IPR000297">
    <property type="entry name" value="PPIase_PpiC"/>
</dbReference>
<keyword evidence="2" id="KW-0413">Isomerase</keyword>
<dbReference type="AlphaFoldDB" id="A0A420W5S3"/>
<name>A0A420W5S3_9BACT</name>
<evidence type="ECO:0000313" key="3">
    <source>
        <dbReference type="Proteomes" id="UP000280881"/>
    </source>
</evidence>